<dbReference type="Pfam" id="PF01925">
    <property type="entry name" value="TauE"/>
    <property type="match status" value="1"/>
</dbReference>
<gene>
    <name evidence="8" type="ORF">CUR178_02169</name>
</gene>
<feature type="signal peptide" evidence="7">
    <location>
        <begin position="1"/>
        <end position="28"/>
    </location>
</feature>
<dbReference type="KEGG" id="lenr:94169440"/>
<dbReference type="AlphaFoldDB" id="A0A836H6C3"/>
<dbReference type="Proteomes" id="UP000674179">
    <property type="component" value="Chromosome 32"/>
</dbReference>
<evidence type="ECO:0000256" key="1">
    <source>
        <dbReference type="ARBA" id="ARBA00004141"/>
    </source>
</evidence>
<comment type="caution">
    <text evidence="8">The sequence shown here is derived from an EMBL/GenBank/DDBJ whole genome shotgun (WGS) entry which is preliminary data.</text>
</comment>
<keyword evidence="2 6" id="KW-0812">Transmembrane</keyword>
<feature type="region of interest" description="Disordered" evidence="5">
    <location>
        <begin position="235"/>
        <end position="278"/>
    </location>
</feature>
<feature type="compositionally biased region" description="Polar residues" evidence="5">
    <location>
        <begin position="235"/>
        <end position="249"/>
    </location>
</feature>
<dbReference type="EMBL" id="JAFHKP010000032">
    <property type="protein sequence ID" value="KAG5470863.1"/>
    <property type="molecule type" value="Genomic_DNA"/>
</dbReference>
<reference evidence="8 9" key="1">
    <citation type="submission" date="2021-02" db="EMBL/GenBank/DDBJ databases">
        <title>Leishmania (Mundinia) enrietti genome sequencing and assembly.</title>
        <authorList>
            <person name="Almutairi H."/>
            <person name="Gatherer D."/>
        </authorList>
    </citation>
    <scope>NUCLEOTIDE SEQUENCE [LARGE SCALE GENOMIC DNA]</scope>
    <source>
        <strain evidence="8">CUR178</strain>
    </source>
</reference>
<dbReference type="GO" id="GO:0016567">
    <property type="term" value="P:protein ubiquitination"/>
    <property type="evidence" value="ECO:0007669"/>
    <property type="project" value="TreeGrafter"/>
</dbReference>
<dbReference type="RefSeq" id="XP_067690033.1">
    <property type="nucleotide sequence ID" value="XM_067833930.1"/>
</dbReference>
<comment type="subcellular location">
    <subcellularLocation>
        <location evidence="1">Membrane</location>
        <topology evidence="1">Multi-pass membrane protein</topology>
    </subcellularLocation>
</comment>
<sequence>MRRDRGLKMCMAIGLALIAALWLSKVTAAMTSCGFSTQRVQCGDLGCDKVANICIACRTDSDCYPGAMRCDVASGKCKLRCFLSLFGVRVVLAMLGAFSICSIAVIAGVGGGGILMPMFSWLMEISMQSAVGVSQSTVCGQCTLNMYLVVQQKHPDRNWDRPLINYQYLSLLLPLGLMGTLIGGILSRFCPDILRLILLFVLLSVVLYRTVNKMKTQYKEDTNAQQAIVQADDANTPSHRQNYGSNGVSESRGPAKTAVGVKSESREDTEALPASVHSQLTVERPPQPQYPKQEIAMNVACLLVVLLFGILRVYSVCGGFMYWLSSLIPLTFLGVVFYFNREKLRQLEKSDPEQVTFTWTRQTTLVYPMVAVVAGAAAAVFGIGGGLVLGFVLNEVGIVPQEASATGGMATFFIAVSSVLELIITSRLENDFGIAFSIVGFCSSILGYFFMRYIKGHGLNYLIIGSLAFIVGGSLITLGSYGIYNTVISVRSGGSVMAFGRLCSTVN</sequence>
<evidence type="ECO:0000313" key="9">
    <source>
        <dbReference type="Proteomes" id="UP000674179"/>
    </source>
</evidence>
<organism evidence="8 9">
    <name type="scientific">Leishmania enriettii</name>
    <dbReference type="NCBI Taxonomy" id="5663"/>
    <lineage>
        <taxon>Eukaryota</taxon>
        <taxon>Discoba</taxon>
        <taxon>Euglenozoa</taxon>
        <taxon>Kinetoplastea</taxon>
        <taxon>Metakinetoplastina</taxon>
        <taxon>Trypanosomatida</taxon>
        <taxon>Trypanosomatidae</taxon>
        <taxon>Leishmaniinae</taxon>
        <taxon>Leishmania</taxon>
    </lineage>
</organism>
<dbReference type="GO" id="GO:0016020">
    <property type="term" value="C:membrane"/>
    <property type="evidence" value="ECO:0007669"/>
    <property type="project" value="UniProtKB-SubCell"/>
</dbReference>
<keyword evidence="9" id="KW-1185">Reference proteome</keyword>
<feature type="transmembrane region" description="Helical" evidence="6">
    <location>
        <begin position="86"/>
        <end position="119"/>
    </location>
</feature>
<dbReference type="GO" id="GO:0031464">
    <property type="term" value="C:Cul4A-RING E3 ubiquitin ligase complex"/>
    <property type="evidence" value="ECO:0007669"/>
    <property type="project" value="TreeGrafter"/>
</dbReference>
<dbReference type="PANTHER" id="PTHR14255">
    <property type="entry name" value="CEREBLON"/>
    <property type="match status" value="1"/>
</dbReference>
<dbReference type="GeneID" id="94169440"/>
<evidence type="ECO:0000256" key="5">
    <source>
        <dbReference type="SAM" id="MobiDB-lite"/>
    </source>
</evidence>
<keyword evidence="4 6" id="KW-0472">Membrane</keyword>
<evidence type="ECO:0000256" key="6">
    <source>
        <dbReference type="SAM" id="Phobius"/>
    </source>
</evidence>
<proteinExistence type="predicted"/>
<evidence type="ECO:0000256" key="3">
    <source>
        <dbReference type="ARBA" id="ARBA00022989"/>
    </source>
</evidence>
<keyword evidence="7" id="KW-0732">Signal</keyword>
<evidence type="ECO:0000256" key="4">
    <source>
        <dbReference type="ARBA" id="ARBA00023136"/>
    </source>
</evidence>
<evidence type="ECO:0000313" key="8">
    <source>
        <dbReference type="EMBL" id="KAG5470863.1"/>
    </source>
</evidence>
<feature type="transmembrane region" description="Helical" evidence="6">
    <location>
        <begin position="193"/>
        <end position="211"/>
    </location>
</feature>
<dbReference type="InterPro" id="IPR002781">
    <property type="entry name" value="TM_pro_TauE-like"/>
</dbReference>
<accession>A0A836H6C3</accession>
<evidence type="ECO:0000256" key="7">
    <source>
        <dbReference type="SAM" id="SignalP"/>
    </source>
</evidence>
<name>A0A836H6C3_LEIEN</name>
<feature type="transmembrane region" description="Helical" evidence="6">
    <location>
        <begin position="320"/>
        <end position="339"/>
    </location>
</feature>
<feature type="transmembrane region" description="Helical" evidence="6">
    <location>
        <begin position="405"/>
        <end position="425"/>
    </location>
</feature>
<keyword evidence="3 6" id="KW-1133">Transmembrane helix</keyword>
<protein>
    <recommendedName>
        <fullName evidence="10">Sulfite exporter TauE/SafE</fullName>
    </recommendedName>
</protein>
<feature type="chain" id="PRO_5032506949" description="Sulfite exporter TauE/SafE" evidence="7">
    <location>
        <begin position="29"/>
        <end position="507"/>
    </location>
</feature>
<feature type="transmembrane region" description="Helical" evidence="6">
    <location>
        <begin position="365"/>
        <end position="393"/>
    </location>
</feature>
<feature type="transmembrane region" description="Helical" evidence="6">
    <location>
        <begin position="463"/>
        <end position="484"/>
    </location>
</feature>
<evidence type="ECO:0008006" key="10">
    <source>
        <dbReference type="Google" id="ProtNLM"/>
    </source>
</evidence>
<feature type="transmembrane region" description="Helical" evidence="6">
    <location>
        <begin position="166"/>
        <end position="187"/>
    </location>
</feature>
<feature type="transmembrane region" description="Helical" evidence="6">
    <location>
        <begin position="432"/>
        <end position="451"/>
    </location>
</feature>
<feature type="transmembrane region" description="Helical" evidence="6">
    <location>
        <begin position="295"/>
        <end position="314"/>
    </location>
</feature>
<dbReference type="PANTHER" id="PTHR14255:SF3">
    <property type="entry name" value="SULFITE EXPORTER TAUE_SAFE FAMILY PROTEIN 5-RELATED"/>
    <property type="match status" value="1"/>
</dbReference>
<dbReference type="OrthoDB" id="434519at2759"/>
<evidence type="ECO:0000256" key="2">
    <source>
        <dbReference type="ARBA" id="ARBA00022692"/>
    </source>
</evidence>